<protein>
    <submittedName>
        <fullName evidence="1">Unnamed protein product</fullName>
    </submittedName>
</protein>
<dbReference type="AlphaFoldDB" id="A0A9W6WYL4"/>
<comment type="caution">
    <text evidence="1">The sequence shown here is derived from an EMBL/GenBank/DDBJ whole genome shotgun (WGS) entry which is preliminary data.</text>
</comment>
<organism evidence="1 2">
    <name type="scientific">Phytophthora lilii</name>
    <dbReference type="NCBI Taxonomy" id="2077276"/>
    <lineage>
        <taxon>Eukaryota</taxon>
        <taxon>Sar</taxon>
        <taxon>Stramenopiles</taxon>
        <taxon>Oomycota</taxon>
        <taxon>Peronosporomycetes</taxon>
        <taxon>Peronosporales</taxon>
        <taxon>Peronosporaceae</taxon>
        <taxon>Phytophthora</taxon>
    </lineage>
</organism>
<proteinExistence type="predicted"/>
<reference evidence="1" key="1">
    <citation type="submission" date="2023-04" db="EMBL/GenBank/DDBJ databases">
        <title>Phytophthora lilii NBRC 32176.</title>
        <authorList>
            <person name="Ichikawa N."/>
            <person name="Sato H."/>
            <person name="Tonouchi N."/>
        </authorList>
    </citation>
    <scope>NUCLEOTIDE SEQUENCE</scope>
    <source>
        <strain evidence="1">NBRC 32176</strain>
    </source>
</reference>
<keyword evidence="2" id="KW-1185">Reference proteome</keyword>
<gene>
    <name evidence="1" type="ORF">Plil01_000873400</name>
</gene>
<dbReference type="EMBL" id="BSXW01000427">
    <property type="protein sequence ID" value="GMF22016.1"/>
    <property type="molecule type" value="Genomic_DNA"/>
</dbReference>
<evidence type="ECO:0000313" key="2">
    <source>
        <dbReference type="Proteomes" id="UP001165083"/>
    </source>
</evidence>
<name>A0A9W6WYL4_9STRA</name>
<evidence type="ECO:0000313" key="1">
    <source>
        <dbReference type="EMBL" id="GMF22016.1"/>
    </source>
</evidence>
<dbReference type="Proteomes" id="UP001165083">
    <property type="component" value="Unassembled WGS sequence"/>
</dbReference>
<accession>A0A9W6WYL4</accession>
<sequence>MNDQVEIEYLNALALIAATGKTKTGIELEVPVKVVVANSSNSLSTDPMDVLKIVQGAEKVIKAAVETIQVPPSVGWRY</sequence>